<dbReference type="GeneID" id="26262459"/>
<feature type="region of interest" description="Disordered" evidence="6">
    <location>
        <begin position="226"/>
        <end position="251"/>
    </location>
</feature>
<feature type="zinc finger region" description="C3H1-type" evidence="4">
    <location>
        <begin position="73"/>
        <end position="100"/>
    </location>
</feature>
<sequence>MAKKQQEVKQKSSKDIKKELEEKAFGLKNKKQKAAIMKQLESLNLKERLEKKEKMKKEEMKAYVKQVIPIGVDPKTIQCINFLNKICPDGDDCKFAHEVVKKVEKQSTEVVAEKAKSICRFLIDALHSGEYKSDWKCPFPECNDVHRLVEMKEDVQVELTLEEYIEFSRQSLPAELTPLTEERFKEWKIKKQNEEKEHARRVKALSTGVLGIELFQTRRDLFKDDEEAGEEDYAERCYSDSDESDVQSHVE</sequence>
<accession>A0A0B2UJA4</accession>
<dbReference type="STRING" id="1354746.A0A0B2UJA4"/>
<dbReference type="InterPro" id="IPR032378">
    <property type="entry name" value="ZC3H15/TMA46_C"/>
</dbReference>
<dbReference type="Proteomes" id="UP000031056">
    <property type="component" value="Unassembled WGS sequence"/>
</dbReference>
<name>A0A0B2UJA4_9MICR</name>
<evidence type="ECO:0000256" key="3">
    <source>
        <dbReference type="ARBA" id="ARBA00022833"/>
    </source>
</evidence>
<dbReference type="PANTHER" id="PTHR12681">
    <property type="entry name" value="ZINC FINGER-CONTAINING PROTEIN P48ZNF"/>
    <property type="match status" value="1"/>
</dbReference>
<proteinExistence type="predicted"/>
<protein>
    <recommendedName>
        <fullName evidence="7">C3H1-type domain-containing protein</fullName>
    </recommendedName>
</protein>
<evidence type="ECO:0000313" key="9">
    <source>
        <dbReference type="Proteomes" id="UP000031056"/>
    </source>
</evidence>
<keyword evidence="9" id="KW-1185">Reference proteome</keyword>
<dbReference type="HOGENOM" id="CLU_061846_0_0_1"/>
<dbReference type="GO" id="GO:0008270">
    <property type="term" value="F:zinc ion binding"/>
    <property type="evidence" value="ECO:0007669"/>
    <property type="project" value="UniProtKB-KW"/>
</dbReference>
<dbReference type="SMART" id="SM00356">
    <property type="entry name" value="ZnF_C3H1"/>
    <property type="match status" value="1"/>
</dbReference>
<dbReference type="PROSITE" id="PS50103">
    <property type="entry name" value="ZF_C3H1"/>
    <property type="match status" value="1"/>
</dbReference>
<dbReference type="Gene3D" id="6.20.400.10">
    <property type="match status" value="1"/>
</dbReference>
<dbReference type="InterPro" id="IPR036855">
    <property type="entry name" value="Znf_CCCH_sf"/>
</dbReference>
<dbReference type="GO" id="GO:0002181">
    <property type="term" value="P:cytoplasmic translation"/>
    <property type="evidence" value="ECO:0007669"/>
    <property type="project" value="TreeGrafter"/>
</dbReference>
<feature type="coiled-coil region" evidence="5">
    <location>
        <begin position="3"/>
        <end position="66"/>
    </location>
</feature>
<dbReference type="SUPFAM" id="SSF90229">
    <property type="entry name" value="CCCH zinc finger"/>
    <property type="match status" value="1"/>
</dbReference>
<dbReference type="Pfam" id="PF16543">
    <property type="entry name" value="DFRP_C"/>
    <property type="match status" value="1"/>
</dbReference>
<dbReference type="InParanoid" id="A0A0B2UJA4"/>
<dbReference type="GO" id="GO:0005829">
    <property type="term" value="C:cytosol"/>
    <property type="evidence" value="ECO:0007669"/>
    <property type="project" value="TreeGrafter"/>
</dbReference>
<gene>
    <name evidence="8" type="ORF">M896_100490</name>
</gene>
<dbReference type="Pfam" id="PF00642">
    <property type="entry name" value="zf-CCCH"/>
    <property type="match status" value="1"/>
</dbReference>
<evidence type="ECO:0000256" key="2">
    <source>
        <dbReference type="ARBA" id="ARBA00022771"/>
    </source>
</evidence>
<dbReference type="FunCoup" id="A0A0B2UJA4">
    <property type="interactions" value="346"/>
</dbReference>
<dbReference type="VEuPathDB" id="MicrosporidiaDB:M896_100490"/>
<evidence type="ECO:0000313" key="8">
    <source>
        <dbReference type="EMBL" id="KHN69065.1"/>
    </source>
</evidence>
<reference evidence="8 9" key="1">
    <citation type="journal article" date="2014" name="MBio">
        <title>The Ordospora colligata genome; evolution of extreme reduction in microsporidia and host-to-parasite horizontal gene transfer.</title>
        <authorList>
            <person name="Pombert J.-F."/>
            <person name="Haag K.L."/>
            <person name="Beidas S."/>
            <person name="Ebert D."/>
            <person name="Keeling P.J."/>
        </authorList>
    </citation>
    <scope>NUCLEOTIDE SEQUENCE [LARGE SCALE GENOMIC DNA]</scope>
    <source>
        <strain evidence="8 9">OC4</strain>
    </source>
</reference>
<keyword evidence="1 4" id="KW-0479">Metal-binding</keyword>
<keyword evidence="3 4" id="KW-0862">Zinc</keyword>
<dbReference type="InterPro" id="IPR000571">
    <property type="entry name" value="Znf_CCCH"/>
</dbReference>
<organism evidence="8 9">
    <name type="scientific">Ordospora colligata OC4</name>
    <dbReference type="NCBI Taxonomy" id="1354746"/>
    <lineage>
        <taxon>Eukaryota</taxon>
        <taxon>Fungi</taxon>
        <taxon>Fungi incertae sedis</taxon>
        <taxon>Microsporidia</taxon>
        <taxon>Ordosporidae</taxon>
        <taxon>Ordospora</taxon>
    </lineage>
</organism>
<keyword evidence="2 4" id="KW-0863">Zinc-finger</keyword>
<dbReference type="GO" id="GO:0003729">
    <property type="term" value="F:mRNA binding"/>
    <property type="evidence" value="ECO:0007669"/>
    <property type="project" value="TreeGrafter"/>
</dbReference>
<dbReference type="OrthoDB" id="278280at2759"/>
<evidence type="ECO:0000259" key="7">
    <source>
        <dbReference type="PROSITE" id="PS50103"/>
    </source>
</evidence>
<dbReference type="AlphaFoldDB" id="A0A0B2UJA4"/>
<evidence type="ECO:0000256" key="6">
    <source>
        <dbReference type="SAM" id="MobiDB-lite"/>
    </source>
</evidence>
<evidence type="ECO:0000256" key="4">
    <source>
        <dbReference type="PROSITE-ProRule" id="PRU00723"/>
    </source>
</evidence>
<comment type="caution">
    <text evidence="8">The sequence shown here is derived from an EMBL/GenBank/DDBJ whole genome shotgun (WGS) entry which is preliminary data.</text>
</comment>
<dbReference type="RefSeq" id="XP_014563107.1">
    <property type="nucleotide sequence ID" value="XM_014707621.1"/>
</dbReference>
<dbReference type="EMBL" id="JOKQ01000010">
    <property type="protein sequence ID" value="KHN69065.1"/>
    <property type="molecule type" value="Genomic_DNA"/>
</dbReference>
<evidence type="ECO:0000256" key="5">
    <source>
        <dbReference type="SAM" id="Coils"/>
    </source>
</evidence>
<dbReference type="PANTHER" id="PTHR12681:SF0">
    <property type="entry name" value="ZINC FINGER CCCH DOMAIN-CONTAINING PROTEIN 15"/>
    <property type="match status" value="1"/>
</dbReference>
<feature type="domain" description="C3H1-type" evidence="7">
    <location>
        <begin position="73"/>
        <end position="100"/>
    </location>
</feature>
<evidence type="ECO:0000256" key="1">
    <source>
        <dbReference type="ARBA" id="ARBA00022723"/>
    </source>
</evidence>
<keyword evidence="5" id="KW-0175">Coiled coil</keyword>
<dbReference type="Gene3D" id="4.10.1000.10">
    <property type="entry name" value="Zinc finger, CCCH-type"/>
    <property type="match status" value="1"/>
</dbReference>